<dbReference type="KEGG" id="vai:BU251_08585"/>
<name>A0A410P6P2_VELA1</name>
<evidence type="ECO:0000256" key="6">
    <source>
        <dbReference type="ARBA" id="ARBA00023004"/>
    </source>
</evidence>
<dbReference type="AlphaFoldDB" id="A0A410P6P2"/>
<evidence type="ECO:0000256" key="1">
    <source>
        <dbReference type="ARBA" id="ARBA00022448"/>
    </source>
</evidence>
<keyword evidence="1" id="KW-0813">Transport</keyword>
<dbReference type="GO" id="GO:0005524">
    <property type="term" value="F:ATP binding"/>
    <property type="evidence" value="ECO:0007669"/>
    <property type="project" value="UniProtKB-KW"/>
</dbReference>
<dbReference type="InterPro" id="IPR003439">
    <property type="entry name" value="ABC_transporter-like_ATP-bd"/>
</dbReference>
<reference evidence="10 11" key="1">
    <citation type="submission" date="2017-01" db="EMBL/GenBank/DDBJ databases">
        <title>First insights into the biology of 'candidatus Vampirococcus archaeovorus'.</title>
        <authorList>
            <person name="Kizina J."/>
            <person name="Jordan S."/>
            <person name="Stueber K."/>
            <person name="Reinhardt R."/>
            <person name="Harder J."/>
        </authorList>
    </citation>
    <scope>NUCLEOTIDE SEQUENCE [LARGE SCALE GENOMIC DNA]</scope>
    <source>
        <strain evidence="10 11">LiM</strain>
    </source>
</reference>
<dbReference type="Pfam" id="PF00005">
    <property type="entry name" value="ABC_tran"/>
    <property type="match status" value="1"/>
</dbReference>
<sequence length="243" mass="27119">MKIFLKKTLMAPEGPFDLSIDVEVRDGECVSLFGRSGCGKTSILRMIAGLQAPQEGLVKADGEVWFDSSAGINLPPQKRAAGFVFQEYSLFPNMTVEENLKFALRRGEEAVRVQEYLGLVGLKGLERRYPSKLSGGQKQRVALARALLRHPKVLLLDEPLSALDVQTRWRLQDEVLRLYEKTGITMILVSHDPFEVMKLSGRVFMLEAGRIVKSGGPQDVFCGSEWEVFFQSAKNGPRAVRGF</sequence>
<keyword evidence="8" id="KW-0472">Membrane</keyword>
<evidence type="ECO:0000256" key="3">
    <source>
        <dbReference type="ARBA" id="ARBA00022496"/>
    </source>
</evidence>
<dbReference type="GO" id="GO:0015408">
    <property type="term" value="F:ABC-type ferric iron transporter activity"/>
    <property type="evidence" value="ECO:0007669"/>
    <property type="project" value="InterPro"/>
</dbReference>
<accession>A0A410P6P2</accession>
<dbReference type="EMBL" id="CP019384">
    <property type="protein sequence ID" value="QAT17772.1"/>
    <property type="molecule type" value="Genomic_DNA"/>
</dbReference>
<dbReference type="InterPro" id="IPR015853">
    <property type="entry name" value="ABC_transpr_FbpC"/>
</dbReference>
<dbReference type="SMART" id="SM00382">
    <property type="entry name" value="AAA"/>
    <property type="match status" value="1"/>
</dbReference>
<dbReference type="Proteomes" id="UP000287243">
    <property type="component" value="Chromosome"/>
</dbReference>
<dbReference type="SUPFAM" id="SSF52540">
    <property type="entry name" value="P-loop containing nucleoside triphosphate hydrolases"/>
    <property type="match status" value="1"/>
</dbReference>
<dbReference type="PROSITE" id="PS00211">
    <property type="entry name" value="ABC_TRANSPORTER_1"/>
    <property type="match status" value="1"/>
</dbReference>
<dbReference type="InterPro" id="IPR003593">
    <property type="entry name" value="AAA+_ATPase"/>
</dbReference>
<keyword evidence="7" id="KW-0406">Ion transport</keyword>
<dbReference type="RefSeq" id="WP_128700737.1">
    <property type="nucleotide sequence ID" value="NZ_CP019384.1"/>
</dbReference>
<dbReference type="PANTHER" id="PTHR42781:SF4">
    <property type="entry name" value="SPERMIDINE_PUTRESCINE IMPORT ATP-BINDING PROTEIN POTA"/>
    <property type="match status" value="1"/>
</dbReference>
<organism evidence="10 11">
    <name type="scientific">Velamenicoccus archaeovorus</name>
    <dbReference type="NCBI Taxonomy" id="1930593"/>
    <lineage>
        <taxon>Bacteria</taxon>
        <taxon>Pseudomonadati</taxon>
        <taxon>Candidatus Omnitrophota</taxon>
        <taxon>Candidatus Velamenicoccus</taxon>
    </lineage>
</organism>
<dbReference type="InterPro" id="IPR027417">
    <property type="entry name" value="P-loop_NTPase"/>
</dbReference>
<feature type="domain" description="ABC transporter" evidence="9">
    <location>
        <begin position="1"/>
        <end position="233"/>
    </location>
</feature>
<gene>
    <name evidence="10" type="ORF">BU251_08585</name>
</gene>
<evidence type="ECO:0000313" key="10">
    <source>
        <dbReference type="EMBL" id="QAT17772.1"/>
    </source>
</evidence>
<dbReference type="Gene3D" id="3.40.50.300">
    <property type="entry name" value="P-loop containing nucleotide triphosphate hydrolases"/>
    <property type="match status" value="1"/>
</dbReference>
<protein>
    <recommendedName>
        <fullName evidence="9">ABC transporter domain-containing protein</fullName>
    </recommendedName>
</protein>
<evidence type="ECO:0000256" key="7">
    <source>
        <dbReference type="ARBA" id="ARBA00023065"/>
    </source>
</evidence>
<keyword evidence="5" id="KW-0067">ATP-binding</keyword>
<dbReference type="PROSITE" id="PS50893">
    <property type="entry name" value="ABC_TRANSPORTER_2"/>
    <property type="match status" value="1"/>
</dbReference>
<keyword evidence="3" id="KW-0410">Iron transport</keyword>
<keyword evidence="6" id="KW-0408">Iron</keyword>
<dbReference type="OrthoDB" id="9809450at2"/>
<evidence type="ECO:0000256" key="8">
    <source>
        <dbReference type="ARBA" id="ARBA00023136"/>
    </source>
</evidence>
<keyword evidence="2" id="KW-1003">Cell membrane</keyword>
<keyword evidence="4" id="KW-0547">Nucleotide-binding</keyword>
<evidence type="ECO:0000256" key="5">
    <source>
        <dbReference type="ARBA" id="ARBA00022840"/>
    </source>
</evidence>
<dbReference type="GO" id="GO:0016887">
    <property type="term" value="F:ATP hydrolysis activity"/>
    <property type="evidence" value="ECO:0007669"/>
    <property type="project" value="InterPro"/>
</dbReference>
<evidence type="ECO:0000256" key="4">
    <source>
        <dbReference type="ARBA" id="ARBA00022741"/>
    </source>
</evidence>
<dbReference type="GO" id="GO:0016020">
    <property type="term" value="C:membrane"/>
    <property type="evidence" value="ECO:0007669"/>
    <property type="project" value="InterPro"/>
</dbReference>
<dbReference type="PANTHER" id="PTHR42781">
    <property type="entry name" value="SPERMIDINE/PUTRESCINE IMPORT ATP-BINDING PROTEIN POTA"/>
    <property type="match status" value="1"/>
</dbReference>
<evidence type="ECO:0000313" key="11">
    <source>
        <dbReference type="Proteomes" id="UP000287243"/>
    </source>
</evidence>
<evidence type="ECO:0000256" key="2">
    <source>
        <dbReference type="ARBA" id="ARBA00022475"/>
    </source>
</evidence>
<dbReference type="InterPro" id="IPR017871">
    <property type="entry name" value="ABC_transporter-like_CS"/>
</dbReference>
<dbReference type="InterPro" id="IPR050093">
    <property type="entry name" value="ABC_SmlMolc_Importer"/>
</dbReference>
<keyword evidence="11" id="KW-1185">Reference proteome</keyword>
<proteinExistence type="predicted"/>
<dbReference type="CDD" id="cd03259">
    <property type="entry name" value="ABC_Carb_Solutes_like"/>
    <property type="match status" value="1"/>
</dbReference>
<evidence type="ECO:0000259" key="9">
    <source>
        <dbReference type="PROSITE" id="PS50893"/>
    </source>
</evidence>